<feature type="transmembrane region" description="Helical" evidence="1">
    <location>
        <begin position="20"/>
        <end position="40"/>
    </location>
</feature>
<feature type="transmembrane region" description="Helical" evidence="1">
    <location>
        <begin position="52"/>
        <end position="74"/>
    </location>
</feature>
<accession>A0A0F8YZB8</accession>
<organism evidence="2">
    <name type="scientific">marine sediment metagenome</name>
    <dbReference type="NCBI Taxonomy" id="412755"/>
    <lineage>
        <taxon>unclassified sequences</taxon>
        <taxon>metagenomes</taxon>
        <taxon>ecological metagenomes</taxon>
    </lineage>
</organism>
<keyword evidence="1" id="KW-0472">Membrane</keyword>
<sequence length="165" mass="17593">YRNEPETPTTVKLVPGDMELLIPVGGFAGNICRAGLLILLRLMFLAATGVLLGAFLSFPVACLTGLIVLLLGMMGNFVTEATTLHAFGQPGAMDYVSHYLRRGAFFLLPNLPITSSPAAQLRSGTLIAWRAVGAEALTGTLIRAVVALALGSLIFRRRELARVQV</sequence>
<comment type="caution">
    <text evidence="2">The sequence shown here is derived from an EMBL/GenBank/DDBJ whole genome shotgun (WGS) entry which is preliminary data.</text>
</comment>
<feature type="transmembrane region" description="Helical" evidence="1">
    <location>
        <begin position="136"/>
        <end position="155"/>
    </location>
</feature>
<evidence type="ECO:0000256" key="1">
    <source>
        <dbReference type="SAM" id="Phobius"/>
    </source>
</evidence>
<evidence type="ECO:0000313" key="2">
    <source>
        <dbReference type="EMBL" id="KKK86782.1"/>
    </source>
</evidence>
<dbReference type="AlphaFoldDB" id="A0A0F8YZB8"/>
<keyword evidence="1" id="KW-0812">Transmembrane</keyword>
<keyword evidence="1" id="KW-1133">Transmembrane helix</keyword>
<gene>
    <name evidence="2" type="ORF">LCGC14_2759810</name>
</gene>
<proteinExistence type="predicted"/>
<name>A0A0F8YZB8_9ZZZZ</name>
<feature type="non-terminal residue" evidence="2">
    <location>
        <position position="1"/>
    </location>
</feature>
<protein>
    <recommendedName>
        <fullName evidence="3">ABC-2 type transporter domain-containing protein</fullName>
    </recommendedName>
</protein>
<dbReference type="EMBL" id="LAZR01050694">
    <property type="protein sequence ID" value="KKK86782.1"/>
    <property type="molecule type" value="Genomic_DNA"/>
</dbReference>
<reference evidence="2" key="1">
    <citation type="journal article" date="2015" name="Nature">
        <title>Complex archaea that bridge the gap between prokaryotes and eukaryotes.</title>
        <authorList>
            <person name="Spang A."/>
            <person name="Saw J.H."/>
            <person name="Jorgensen S.L."/>
            <person name="Zaremba-Niedzwiedzka K."/>
            <person name="Martijn J."/>
            <person name="Lind A.E."/>
            <person name="van Eijk R."/>
            <person name="Schleper C."/>
            <person name="Guy L."/>
            <person name="Ettema T.J."/>
        </authorList>
    </citation>
    <scope>NUCLEOTIDE SEQUENCE</scope>
</reference>
<evidence type="ECO:0008006" key="3">
    <source>
        <dbReference type="Google" id="ProtNLM"/>
    </source>
</evidence>